<gene>
    <name evidence="2" type="ORF">SFRICE_014081</name>
</gene>
<evidence type="ECO:0000313" key="2">
    <source>
        <dbReference type="EMBL" id="SOQ55094.1"/>
    </source>
</evidence>
<dbReference type="OrthoDB" id="6598508at2759"/>
<feature type="region of interest" description="Disordered" evidence="1">
    <location>
        <begin position="256"/>
        <end position="294"/>
    </location>
</feature>
<organism evidence="2">
    <name type="scientific">Spodoptera frugiperda</name>
    <name type="common">Fall armyworm</name>
    <dbReference type="NCBI Taxonomy" id="7108"/>
    <lineage>
        <taxon>Eukaryota</taxon>
        <taxon>Metazoa</taxon>
        <taxon>Ecdysozoa</taxon>
        <taxon>Arthropoda</taxon>
        <taxon>Hexapoda</taxon>
        <taxon>Insecta</taxon>
        <taxon>Pterygota</taxon>
        <taxon>Neoptera</taxon>
        <taxon>Endopterygota</taxon>
        <taxon>Lepidoptera</taxon>
        <taxon>Glossata</taxon>
        <taxon>Ditrysia</taxon>
        <taxon>Noctuoidea</taxon>
        <taxon>Noctuidae</taxon>
        <taxon>Amphipyrinae</taxon>
        <taxon>Spodoptera</taxon>
    </lineage>
</organism>
<dbReference type="AlphaFoldDB" id="A0A2H1WRN8"/>
<feature type="region of interest" description="Disordered" evidence="1">
    <location>
        <begin position="569"/>
        <end position="686"/>
    </location>
</feature>
<feature type="compositionally biased region" description="Polar residues" evidence="1">
    <location>
        <begin position="444"/>
        <end position="460"/>
    </location>
</feature>
<protein>
    <submittedName>
        <fullName evidence="2">SFRICE_014081</fullName>
    </submittedName>
</protein>
<sequence>MSFEVDRYSSAWAHIALCADLTWATEPPDEFIIANQRLWAQHCRVSQVLQDTSLESQSLQTNNQCELTDNKRAISSQSQENGSSSGRRSVKDVIPESRLAQFYGNFYYDEVREKCYTSTNERTNLRGYNGQGCENSDLTECWMLPEVEYWFRKLVDESAERSMFPRRRRQYRMLPDEDLFGRLYQIKNLVTYLKLKKGSRRETVTKLDQNFMSRGINWHRSAASERWGPSGARAAGEEAALAARVLSVRALWAPSQAPRGPAHSSHAPRAPSPPAVSRKMRARRRQPRRLTALAPPPPAYCLDVPAQLFCDPSCKFQFDPPRPPQLTECQRAMGRLSASVQAVMRASAARCPPYRGTNVSRYAPTGQRPARCPDRRYGVWWPRDHPSPRLDHRFHLTHVHQAPAPAGQKTPARTDTEEDKKEELPDEKESTSSTNEQAVVPVTEPQTSQGDKPESPTTQDKIVADGQLPSTSAAAIDNGLRKKRLYSTVLSMSAPAPIGLTPVVRLAQKLVTPGLLKLNPKMVLPGSRVRPPTVDHKFEELEKEALEQYKASDESIDTKFRELEKQAVEQYSTSNSNTSCSSGNSAEKRASSSPSESDTKSKQPAKFHKEKPVDSVVIYSQNFPDLNSKGQTSSVMNLKNFHTPPRGEKKEQTHRPSKNLRSLKSESQRAASDTDYEARENLKGNHKGPVRWTLHVVPPKKRHLTLCVSDFSSDEDMEDGGVSIKDAGPCIKNHVAGKVKMSAHGGGDLHPIMRKT</sequence>
<feature type="compositionally biased region" description="Basic residues" evidence="1">
    <location>
        <begin position="278"/>
        <end position="288"/>
    </location>
</feature>
<name>A0A2H1WRN8_SPOFR</name>
<reference evidence="2" key="1">
    <citation type="submission" date="2016-07" db="EMBL/GenBank/DDBJ databases">
        <authorList>
            <person name="Bretaudeau A."/>
        </authorList>
    </citation>
    <scope>NUCLEOTIDE SEQUENCE</scope>
    <source>
        <strain evidence="2">Rice</strain>
        <tissue evidence="2">Whole body</tissue>
    </source>
</reference>
<proteinExistence type="predicted"/>
<feature type="compositionally biased region" description="Low complexity" evidence="1">
    <location>
        <begin position="572"/>
        <end position="596"/>
    </location>
</feature>
<accession>A0A2H1WRN8</accession>
<feature type="compositionally biased region" description="Basic and acidic residues" evidence="1">
    <location>
        <begin position="645"/>
        <end position="654"/>
    </location>
</feature>
<feature type="compositionally biased region" description="Polar residues" evidence="1">
    <location>
        <begin position="618"/>
        <end position="637"/>
    </location>
</feature>
<feature type="compositionally biased region" description="Basic and acidic residues" evidence="1">
    <location>
        <begin position="412"/>
        <end position="430"/>
    </location>
</feature>
<evidence type="ECO:0000256" key="1">
    <source>
        <dbReference type="SAM" id="MobiDB-lite"/>
    </source>
</evidence>
<feature type="region of interest" description="Disordered" evidence="1">
    <location>
        <begin position="401"/>
        <end position="470"/>
    </location>
</feature>
<feature type="region of interest" description="Disordered" evidence="1">
    <location>
        <begin position="70"/>
        <end position="90"/>
    </location>
</feature>
<dbReference type="EMBL" id="ODYU01010165">
    <property type="protein sequence ID" value="SOQ55094.1"/>
    <property type="molecule type" value="Genomic_DNA"/>
</dbReference>
<feature type="compositionally biased region" description="Low complexity" evidence="1">
    <location>
        <begin position="75"/>
        <end position="87"/>
    </location>
</feature>